<dbReference type="PANTHER" id="PTHR30108:SF7">
    <property type="entry name" value="3-POLYPRENYL-4-HYDROXYBENZOATE DECARBOXYLASE"/>
    <property type="match status" value="1"/>
</dbReference>
<name>A0A4R0MX26_9SPHI</name>
<dbReference type="OrthoDB" id="9809841at2"/>
<dbReference type="Pfam" id="PF20695">
    <property type="entry name" value="UbiD_N"/>
    <property type="match status" value="1"/>
</dbReference>
<dbReference type="InterPro" id="IPR048304">
    <property type="entry name" value="UbiD_Rift_dom"/>
</dbReference>
<feature type="domain" description="3-octaprenyl-4-hydroxybenzoate carboxy-lyase-like Rift-related" evidence="1">
    <location>
        <begin position="123"/>
        <end position="316"/>
    </location>
</feature>
<keyword evidence="5" id="KW-1185">Reference proteome</keyword>
<protein>
    <submittedName>
        <fullName evidence="4">UbiD family decarboxylase</fullName>
    </submittedName>
</protein>
<accession>A0A4R0MX26</accession>
<comment type="caution">
    <text evidence="4">The sequence shown here is derived from an EMBL/GenBank/DDBJ whole genome shotgun (WGS) entry which is preliminary data.</text>
</comment>
<dbReference type="InterPro" id="IPR049383">
    <property type="entry name" value="UbiD-like_N"/>
</dbReference>
<dbReference type="RefSeq" id="WP_131552748.1">
    <property type="nucleotide sequence ID" value="NZ_SJSK01000002.1"/>
</dbReference>
<feature type="domain" description="3-octaprenyl-4-hydroxybenzoate carboxy-lyase-like C-terminal" evidence="3">
    <location>
        <begin position="322"/>
        <end position="457"/>
    </location>
</feature>
<dbReference type="GO" id="GO:0005737">
    <property type="term" value="C:cytoplasm"/>
    <property type="evidence" value="ECO:0007669"/>
    <property type="project" value="TreeGrafter"/>
</dbReference>
<dbReference type="AlphaFoldDB" id="A0A4R0MX26"/>
<evidence type="ECO:0000259" key="2">
    <source>
        <dbReference type="Pfam" id="PF20695"/>
    </source>
</evidence>
<dbReference type="Proteomes" id="UP000292884">
    <property type="component" value="Unassembled WGS sequence"/>
</dbReference>
<dbReference type="Pfam" id="PF20696">
    <property type="entry name" value="UbiD_C"/>
    <property type="match status" value="1"/>
</dbReference>
<organism evidence="4 5">
    <name type="scientific">Pedobacter frigiditerrae</name>
    <dbReference type="NCBI Taxonomy" id="2530452"/>
    <lineage>
        <taxon>Bacteria</taxon>
        <taxon>Pseudomonadati</taxon>
        <taxon>Bacteroidota</taxon>
        <taxon>Sphingobacteriia</taxon>
        <taxon>Sphingobacteriales</taxon>
        <taxon>Sphingobacteriaceae</taxon>
        <taxon>Pedobacter</taxon>
    </lineage>
</organism>
<evidence type="ECO:0000259" key="1">
    <source>
        <dbReference type="Pfam" id="PF01977"/>
    </source>
</evidence>
<dbReference type="InterPro" id="IPR002830">
    <property type="entry name" value="UbiD"/>
</dbReference>
<gene>
    <name evidence="4" type="ORF">EZ428_08655</name>
</gene>
<evidence type="ECO:0000313" key="5">
    <source>
        <dbReference type="Proteomes" id="UP000292884"/>
    </source>
</evidence>
<evidence type="ECO:0000313" key="4">
    <source>
        <dbReference type="EMBL" id="TCC91808.1"/>
    </source>
</evidence>
<dbReference type="GO" id="GO:0016831">
    <property type="term" value="F:carboxy-lyase activity"/>
    <property type="evidence" value="ECO:0007669"/>
    <property type="project" value="InterPro"/>
</dbReference>
<dbReference type="Gene3D" id="3.40.1670.10">
    <property type="entry name" value="UbiD C-terminal domain-like"/>
    <property type="match status" value="1"/>
</dbReference>
<dbReference type="InterPro" id="IPR049381">
    <property type="entry name" value="UbiD-like_C"/>
</dbReference>
<dbReference type="EMBL" id="SJSK01000002">
    <property type="protein sequence ID" value="TCC91808.1"/>
    <property type="molecule type" value="Genomic_DNA"/>
</dbReference>
<dbReference type="SUPFAM" id="SSF143968">
    <property type="entry name" value="UbiD C-terminal domain-like"/>
    <property type="match status" value="2"/>
</dbReference>
<feature type="domain" description="3-octaprenyl-4-hydroxybenzoate carboxy-lyase-like N-terminal" evidence="2">
    <location>
        <begin position="10"/>
        <end position="84"/>
    </location>
</feature>
<evidence type="ECO:0000259" key="3">
    <source>
        <dbReference type="Pfam" id="PF20696"/>
    </source>
</evidence>
<dbReference type="Pfam" id="PF01977">
    <property type="entry name" value="UbiD"/>
    <property type="match status" value="1"/>
</dbReference>
<dbReference type="PANTHER" id="PTHR30108">
    <property type="entry name" value="3-OCTAPRENYL-4-HYDROXYBENZOATE CARBOXY-LYASE-RELATED"/>
    <property type="match status" value="1"/>
</dbReference>
<proteinExistence type="predicted"/>
<sequence>MGYKNLADCIADLEKHGHLIRIKEEVDPYLEMAAIHLRVYENQGPALLFENVKGSQFPAVSNLFGTLDRSKFMFRDSLPKVEQLVGLRSDPIKALKNPLKYAGSALTALSALPLKQSLFKSTFQKTTISALPQIVNWPMDGGPFITMPQVFTEDIDKPGVMNGNLGMYRIQLAGNDYITDKEIGLHYQIHRGIGVHQTKANAKEQPLKVSIFVGGPPSHPLAAVMPLPEGLSELTFAGAMGNRRFRYFYDEEGFCISADADFVITGIVYPQENKPEGPFGDHLGYYSLTHPFPLMKVHNVYHKKDAVWSFTVVGRPPQEDTSFGALIHEITGSAIPKEISGLKEVNAVDAAGVHPLLFAIGSERYTPYLKDRKPQEILTIANHILGKNQLSLAKYLFIAAREDDENLSTNHIEHFLQHMLERIDFTKDLHFHTNTTIDTLDYSGEGLNAGSKVVFAAAGEKKRDLTKSLPANFSLPDGFNNPKMAMPGVMVIEANPYQYDSAKTEIATLKSHLKAEDLKSLPLIVVGDDAEFTAANINNLVWVTFTRSNPATDIDGVNDFNTNKHWGCNGPLIIDARKKPHHAPELIKDPTVEQKIDQMGEKGGSLYGVI</sequence>
<dbReference type="SUPFAM" id="SSF50475">
    <property type="entry name" value="FMN-binding split barrel"/>
    <property type="match status" value="1"/>
</dbReference>
<reference evidence="4 5" key="1">
    <citation type="submission" date="2019-02" db="EMBL/GenBank/DDBJ databases">
        <title>Pedobacter sp. RP-1-13 sp. nov., isolated from Arctic soil.</title>
        <authorList>
            <person name="Dahal R.H."/>
        </authorList>
    </citation>
    <scope>NUCLEOTIDE SEQUENCE [LARGE SCALE GENOMIC DNA]</scope>
    <source>
        <strain evidence="4 5">RP-1-13</strain>
    </source>
</reference>